<dbReference type="InterPro" id="IPR045851">
    <property type="entry name" value="AMP-bd_C_sf"/>
</dbReference>
<dbReference type="Gene3D" id="3.30.300.30">
    <property type="match status" value="2"/>
</dbReference>
<dbReference type="InterPro" id="IPR000873">
    <property type="entry name" value="AMP-dep_synth/lig_dom"/>
</dbReference>
<dbReference type="InterPro" id="IPR025110">
    <property type="entry name" value="AMP-bd_C"/>
</dbReference>
<name>A0A167ISV1_9GAMM</name>
<dbReference type="GO" id="GO:0031177">
    <property type="term" value="F:phosphopantetheine binding"/>
    <property type="evidence" value="ECO:0007669"/>
    <property type="project" value="InterPro"/>
</dbReference>
<evidence type="ECO:0000313" key="7">
    <source>
        <dbReference type="EMBL" id="KZN59883.1"/>
    </source>
</evidence>
<dbReference type="Proteomes" id="UP000076486">
    <property type="component" value="Unassembled WGS sequence"/>
</dbReference>
<dbReference type="PANTHER" id="PTHR45527">
    <property type="entry name" value="NONRIBOSOMAL PEPTIDE SYNTHETASE"/>
    <property type="match status" value="1"/>
</dbReference>
<dbReference type="Gene3D" id="3.40.50.150">
    <property type="entry name" value="Vaccinia Virus protein VP39"/>
    <property type="match status" value="1"/>
</dbReference>
<evidence type="ECO:0000256" key="2">
    <source>
        <dbReference type="ARBA" id="ARBA00004924"/>
    </source>
</evidence>
<proteinExistence type="predicted"/>
<dbReference type="NCBIfam" id="TIGR01733">
    <property type="entry name" value="AA-adenyl-dom"/>
    <property type="match status" value="2"/>
</dbReference>
<organism evidence="7 8">
    <name type="scientific">Pseudoalteromonas luteoviolacea CPMOR-1</name>
    <dbReference type="NCBI Taxonomy" id="1365248"/>
    <lineage>
        <taxon>Bacteria</taxon>
        <taxon>Pseudomonadati</taxon>
        <taxon>Pseudomonadota</taxon>
        <taxon>Gammaproteobacteria</taxon>
        <taxon>Alteromonadales</taxon>
        <taxon>Pseudoalteromonadaceae</taxon>
        <taxon>Pseudoalteromonas</taxon>
    </lineage>
</organism>
<dbReference type="CDD" id="cd05930">
    <property type="entry name" value="A_NRPS"/>
    <property type="match status" value="1"/>
</dbReference>
<dbReference type="Pfam" id="PF18563">
    <property type="entry name" value="TubC_N"/>
    <property type="match status" value="1"/>
</dbReference>
<keyword evidence="5" id="KW-0436">Ligase</keyword>
<dbReference type="SUPFAM" id="SSF56801">
    <property type="entry name" value="Acetyl-CoA synthetase-like"/>
    <property type="match status" value="2"/>
</dbReference>
<sequence length="3001" mass="335887">MSVVENLLASLYEKNVAISVVDGKMKLKAPEGVLTPDLLAQLKQHKASLVSLLSQLDQAGATLSAAERIAPIDREPMDWLPVSFSQQRSWLLEQVNHGSASENMPFTLEITGQFNLSIAEAAIQKVIERHEVLRTRYEMQDDTLVQQVCTDVDFSLQQVSLKHLTSNAREVHELIEADKVALFDLSRGLLVRALCIELQDSVILQFTMHHIASDGWSQRIWLNEFIHYYQQISSGKVEELAQLPIQYVDYASWQREQLSGEVFDVQLGYWSKQLADAPTLHSLPLQKDRPSANAGLNKVVTHYYDKELTSKIQQSATDLKLTAFMMLHGALSLVLSRHSNSTDILIGTAVANRPQAELEPLIGAFTNTLVLRANTQHASLNDYLNHIRQVNLDAQANQDVPFSEVVDHLKVPRTPQHAPVFQIMFTMDTNESSDASLSGVSIERVESDEMVDLFDLDITAEFDQGRLKWQWLYDESLFDRSYIDTLNMHLERLVSEMIARPDAELSALPMLSSDEVHELVTTRNDTFMALPDVSQIQHLIEQKAIATPDAVALSYGSNHLTYRELDEAANQLANYLVSQGVTSSQPVAVCFDRSLVMIVAIIGVLKSGAAYVPIDPKYPEQRIKYILEDSGASQVLVDEHQDKIRELCNNACIVLKGLLGTDDFQSASKAKPQVDNVDAQNLAYIIYTSGSTGKPKGVEVEHASLLNSTLARTPVFVFPERFLLLHSVAFDSSVAGIFYTLCHGGQLCIGDDLLTNSAENLIQQLSEKAITFLETTPTLLDVLLDMLGTTQLPYLNTIVIAGEAFSKQLVEKFTRWSELQPQEVELVNEYGPTETTVWSSVAKLTLDNCDSIGHAIANTQLYIVDYSGNLAPIGSVGELWVGGDNLARGYHNNDAMTAQKFIENPFTNSTNSRIYRTGDLVRYLDDGQLQFVGRVDDQIKIRGYRVELGEIQNKITELEEVQSAALLIADKGTEKHLEAYVVAENQQEKVTFYPPSGDHFLFDQAHYTAMLRDTRRNTCFQEAMNKVLKGKVVLEVGPGAELVLTQMALKAGAKKVIAVEINPVAYEQALAKVQELALADQVEVLLGDIQTVELPEQPEFCISELIGTIGSSEGAGDILNSVRPRLSSPENMLPKKCVTKMAAVSLSESQCVFGFNQIGTEYKDEIYRQCGSEFDLRLCADHITQSHLISEVATFEELDFTEEFEANSTQRMQMSVTKGGRLTGFVAWVNIHLDDDITLDVFADKNSSFLPNYFPLDLVGVEVNVGDVISGEVVRQPVSEGLGHNYVLNLTLERLGVELQRFSINSTHNSGEFNGNTFYQKFNQSEVVEFPESHVSVAKIRKYLTNSLPSYMVPTRIHLVDDIPLNNHGKVDKAALKDKASDGDERTIVAPQNNSEQVLLEIWSEVLGFEQAAISCDDDFFELGGHSLLAVRLSNEIANHFGKSVRISALFEHVGIINLAQHIDSISEQKYELPKVTPDLVNRYAPFELNDIQRAYWVGRRDDFEMGNVGTHGYFEKFAKNLDVARLEAAWNALIKRHDMLRMIVNEDGTQRVLEQTPDYQFKVYQYSDEESANAGQLAVREEISHAVYSGREWPLFDIRITHLNDQDSVIHFSSDALIVDGSSSVILFDELFALYCNPDLSLAPLNFTFRDYVVASYALRESPIFKKSQDYWQSRVESFPERPLLPTSMEPDSISQPHFSRVKHSLTKEQWQQLKQLAGERQITPAGLFLGAFSWVLSHWCESKHFALNLTLFNRLPLHPEVNKIIGDFTTLSLLEVDLTDPSVDFATQVKGIQKQLWEDLDHRHFGGIDMQKALSSHLGQLQNFPVVVTSTIGLEEQSDTNTSKEDTLQLAIAEETFGSSKDDFAITQTSQVWLDVKVNELQGELHCAWDHVDELFPEGMISDIAQSLDRLLVALTESSEIWESILPAPLPEQQMQLIESTNETQTPIAQDYLHSAVERQMQQRGDAVAIYSDDKTLTYRALWHYTTALAWQLQHKSVKPGELVAIVMDKCWQQVVASIGICRSGAAYLPIDASLPQSRIELLLESGRVTHVVTTERSAHLLPDSMHLHIVEHMADLQLPDEAYQLECAATLSDLAYVIFTSGSTGAPKGVMIEHAAANNTCIDINQRFQVTAQDTVFALSNLNFDLSVYDIFGVLGQGGALVLPKQSEVRDPASWLRYIKNHQVTIWNTVPALMVMLTEQMKDSKDLLPIRQVLMSGDWIPLDLPNKIRCIAPEVKITSLGGATEASIWSIYYDIDEVHAHWKSVPYGKALANQSFYVLDKSLEPAPIWSIGDLYIGGVGLARGYWDDIEKTDNAFFKHPKSGLRLYKTGDRGRLLPDGNIEFLGRVDHQVKVQGYRIELGEIEAHCKTHPEIVDAVVTTFALHGRNWLVAFIVSGNPSAVSLKTALQSHLSEQLPHYMVPQHIHLVSHIPLTANGKVDHKTLAGMAVKNAISAEGEELSTLTPAETKLATLWSGLLNLPLTHFESHSNFFALGGDSIFAVRLVAEVEKVYNTVISIADVFQNAELSQQVAVIEAQETSQHLKILPLSDSAFYPVSPSQKSMFMVASMDQRSLAYNVPFAIKVSGQFDLNKAQSALQQIVQRHEVFRTSFTSDSQGEIQQIISSDVHFNVELAHMSEVSDIESLIQTFIQPFDLAQSPLLRAKIISLDTDDEGQGRWLLLLDMHHIISDGVTMNLFVHEFAKLYEGEKLQPLAVHYKDYSGWLNKRLAQPSMTEQSTYWLEQLGGNLPSIQLPADYSRPAVKSGAGAHILSIFDSELTSQIQSFAQEQSCTLFMTMLSCVNILLHKLTYDEDIIVGTAVAGREHSDLQNMMGMFVNMLALRNSVKPSMLVEELVAAVRENTLAAFENQQMPFEKIVEQLKLVKDPARQPVFDVCFAMRTEDETQRNIDIEGVHFEGYEPEFETAKYDLTFDLYLYQGELQVRLEYSKDLFNEASATQFLMLFKQVTIQAIASPQSKIEQLDTLRRKAHVSSEEFGFEF</sequence>
<dbReference type="InterPro" id="IPR009081">
    <property type="entry name" value="PP-bd_ACP"/>
</dbReference>
<dbReference type="FunFam" id="3.40.50.980:FF:000001">
    <property type="entry name" value="Non-ribosomal peptide synthetase"/>
    <property type="match status" value="2"/>
</dbReference>
<dbReference type="CDD" id="cd12114">
    <property type="entry name" value="A_NRPS_TlmIV_like"/>
    <property type="match status" value="1"/>
</dbReference>
<dbReference type="InterPro" id="IPR001242">
    <property type="entry name" value="Condensation_dom"/>
</dbReference>
<dbReference type="Gene3D" id="3.30.559.10">
    <property type="entry name" value="Chloramphenicol acetyltransferase-like domain"/>
    <property type="match status" value="3"/>
</dbReference>
<dbReference type="PROSITE" id="PS00455">
    <property type="entry name" value="AMP_BINDING"/>
    <property type="match status" value="2"/>
</dbReference>
<dbReference type="GO" id="GO:0016874">
    <property type="term" value="F:ligase activity"/>
    <property type="evidence" value="ECO:0007669"/>
    <property type="project" value="UniProtKB-KW"/>
</dbReference>
<feature type="domain" description="Carrier" evidence="6">
    <location>
        <begin position="2463"/>
        <end position="2540"/>
    </location>
</feature>
<dbReference type="SUPFAM" id="SSF52777">
    <property type="entry name" value="CoA-dependent acyltransferases"/>
    <property type="match status" value="6"/>
</dbReference>
<gene>
    <name evidence="7" type="ORF">N473_02905</name>
</gene>
<dbReference type="PROSITE" id="PS00012">
    <property type="entry name" value="PHOSPHOPANTETHEINE"/>
    <property type="match status" value="1"/>
</dbReference>
<dbReference type="InterPro" id="IPR029063">
    <property type="entry name" value="SAM-dependent_MTases_sf"/>
</dbReference>
<comment type="pathway">
    <text evidence="2">Siderophore biosynthesis.</text>
</comment>
<dbReference type="InterPro" id="IPR010071">
    <property type="entry name" value="AA_adenyl_dom"/>
</dbReference>
<dbReference type="InterPro" id="IPR006162">
    <property type="entry name" value="Ppantetheine_attach_site"/>
</dbReference>
<keyword evidence="3" id="KW-0596">Phosphopantetheine</keyword>
<dbReference type="Pfam" id="PF00501">
    <property type="entry name" value="AMP-binding"/>
    <property type="match status" value="2"/>
</dbReference>
<dbReference type="NCBIfam" id="NF003417">
    <property type="entry name" value="PRK04813.1"/>
    <property type="match status" value="3"/>
</dbReference>
<dbReference type="FunFam" id="3.30.559.10:FF:000023">
    <property type="entry name" value="Non-ribosomal peptide synthetase"/>
    <property type="match status" value="1"/>
</dbReference>
<keyword evidence="4" id="KW-0597">Phosphoprotein</keyword>
<dbReference type="InterPro" id="IPR023213">
    <property type="entry name" value="CAT-like_dom_sf"/>
</dbReference>
<dbReference type="Gene3D" id="3.40.50.980">
    <property type="match status" value="4"/>
</dbReference>
<dbReference type="PANTHER" id="PTHR45527:SF10">
    <property type="entry name" value="PYOCHELIN SYNTHASE PCHF"/>
    <property type="match status" value="1"/>
</dbReference>
<dbReference type="GO" id="GO:0005737">
    <property type="term" value="C:cytoplasm"/>
    <property type="evidence" value="ECO:0007669"/>
    <property type="project" value="TreeGrafter"/>
</dbReference>
<dbReference type="Pfam" id="PF05185">
    <property type="entry name" value="PRMT5"/>
    <property type="match status" value="1"/>
</dbReference>
<dbReference type="PATRIC" id="fig|1365248.3.peg.4327"/>
<evidence type="ECO:0000256" key="5">
    <source>
        <dbReference type="ARBA" id="ARBA00022598"/>
    </source>
</evidence>
<dbReference type="FunFam" id="3.40.50.12780:FF:000012">
    <property type="entry name" value="Non-ribosomal peptide synthetase"/>
    <property type="match status" value="2"/>
</dbReference>
<reference evidence="7 8" key="1">
    <citation type="submission" date="2013-07" db="EMBL/GenBank/DDBJ databases">
        <title>Comparative Genomic and Metabolomic Analysis of Twelve Strains of Pseudoalteromonas luteoviolacea.</title>
        <authorList>
            <person name="Vynne N.G."/>
            <person name="Mansson M."/>
            <person name="Gram L."/>
        </authorList>
    </citation>
    <scope>NUCLEOTIDE SEQUENCE [LARGE SCALE GENOMIC DNA]</scope>
    <source>
        <strain evidence="7 8">CPMOR-1</strain>
    </source>
</reference>
<dbReference type="InterPro" id="IPR041464">
    <property type="entry name" value="TubC_N"/>
</dbReference>
<dbReference type="SUPFAM" id="SSF47336">
    <property type="entry name" value="ACP-like"/>
    <property type="match status" value="2"/>
</dbReference>
<dbReference type="Gene3D" id="1.10.10.1830">
    <property type="entry name" value="Non-ribosomal peptide synthase, adenylation domain"/>
    <property type="match status" value="1"/>
</dbReference>
<dbReference type="SUPFAM" id="SSF53335">
    <property type="entry name" value="S-adenosyl-L-methionine-dependent methyltransferases"/>
    <property type="match status" value="1"/>
</dbReference>
<dbReference type="Gene3D" id="2.30.38.10">
    <property type="entry name" value="Luciferase, Domain 3"/>
    <property type="match status" value="2"/>
</dbReference>
<dbReference type="InterPro" id="IPR036736">
    <property type="entry name" value="ACP-like_sf"/>
</dbReference>
<dbReference type="InterPro" id="IPR035075">
    <property type="entry name" value="PRMT5"/>
</dbReference>
<comment type="cofactor">
    <cofactor evidence="1">
        <name>pantetheine 4'-phosphate</name>
        <dbReference type="ChEBI" id="CHEBI:47942"/>
    </cofactor>
</comment>
<protein>
    <recommendedName>
        <fullName evidence="6">Carrier domain-containing protein</fullName>
    </recommendedName>
</protein>
<accession>A0A167ISV1</accession>
<dbReference type="InterPro" id="IPR020806">
    <property type="entry name" value="PKS_PP-bd"/>
</dbReference>
<evidence type="ECO:0000256" key="3">
    <source>
        <dbReference type="ARBA" id="ARBA00022450"/>
    </source>
</evidence>
<dbReference type="SMART" id="SM00823">
    <property type="entry name" value="PKS_PP"/>
    <property type="match status" value="2"/>
</dbReference>
<comment type="caution">
    <text evidence="7">The sequence shown here is derived from an EMBL/GenBank/DDBJ whole genome shotgun (WGS) entry which is preliminary data.</text>
</comment>
<dbReference type="CDD" id="cd19535">
    <property type="entry name" value="Cyc_NRPS"/>
    <property type="match status" value="1"/>
</dbReference>
<feature type="domain" description="Carrier" evidence="6">
    <location>
        <begin position="1390"/>
        <end position="1467"/>
    </location>
</feature>
<dbReference type="Pfam" id="PF13193">
    <property type="entry name" value="AMP-binding_C"/>
    <property type="match status" value="1"/>
</dbReference>
<evidence type="ECO:0000256" key="1">
    <source>
        <dbReference type="ARBA" id="ARBA00001957"/>
    </source>
</evidence>
<dbReference type="GO" id="GO:0043041">
    <property type="term" value="P:amino acid activation for nonribosomal peptide biosynthetic process"/>
    <property type="evidence" value="ECO:0007669"/>
    <property type="project" value="TreeGrafter"/>
</dbReference>
<dbReference type="InterPro" id="IPR020845">
    <property type="entry name" value="AMP-binding_CS"/>
</dbReference>
<dbReference type="InterPro" id="IPR057737">
    <property type="entry name" value="Condensation_MtbB-like"/>
</dbReference>
<dbReference type="PROSITE" id="PS50075">
    <property type="entry name" value="CARRIER"/>
    <property type="match status" value="2"/>
</dbReference>
<dbReference type="CDD" id="cd02440">
    <property type="entry name" value="AdoMet_MTases"/>
    <property type="match status" value="1"/>
</dbReference>
<evidence type="ECO:0000256" key="4">
    <source>
        <dbReference type="ARBA" id="ARBA00022553"/>
    </source>
</evidence>
<dbReference type="Pfam" id="PF00668">
    <property type="entry name" value="Condensation"/>
    <property type="match status" value="3"/>
</dbReference>
<dbReference type="Gene3D" id="1.10.1200.10">
    <property type="entry name" value="ACP-like"/>
    <property type="match status" value="2"/>
</dbReference>
<evidence type="ECO:0000313" key="8">
    <source>
        <dbReference type="Proteomes" id="UP000076486"/>
    </source>
</evidence>
<dbReference type="RefSeq" id="WP_063369528.1">
    <property type="nucleotide sequence ID" value="NZ_AUYC01000051.1"/>
</dbReference>
<evidence type="ECO:0000259" key="6">
    <source>
        <dbReference type="PROSITE" id="PS50075"/>
    </source>
</evidence>
<dbReference type="CDD" id="cd19531">
    <property type="entry name" value="LCL_NRPS-like"/>
    <property type="match status" value="2"/>
</dbReference>
<dbReference type="EMBL" id="AUYC01000051">
    <property type="protein sequence ID" value="KZN59883.1"/>
    <property type="molecule type" value="Genomic_DNA"/>
</dbReference>
<dbReference type="InterPro" id="IPR044894">
    <property type="entry name" value="TubC_N_sf"/>
</dbReference>
<dbReference type="FunFam" id="3.30.300.30:FF:000015">
    <property type="entry name" value="Nonribosomal peptide synthase SidD"/>
    <property type="match status" value="1"/>
</dbReference>
<dbReference type="Gene3D" id="3.30.559.30">
    <property type="entry name" value="Nonribosomal peptide synthetase, condensation domain"/>
    <property type="match status" value="3"/>
</dbReference>
<dbReference type="GO" id="GO:0044550">
    <property type="term" value="P:secondary metabolite biosynthetic process"/>
    <property type="evidence" value="ECO:0007669"/>
    <property type="project" value="TreeGrafter"/>
</dbReference>
<dbReference type="Pfam" id="PF00550">
    <property type="entry name" value="PP-binding"/>
    <property type="match status" value="2"/>
</dbReference>